<dbReference type="InterPro" id="IPR055201">
    <property type="entry name" value="IHF-like_H2TH"/>
</dbReference>
<dbReference type="OrthoDB" id="3197442at2"/>
<protein>
    <submittedName>
        <fullName evidence="2">Integration host factor MihF</fullName>
    </submittedName>
</protein>
<evidence type="ECO:0000313" key="3">
    <source>
        <dbReference type="Proteomes" id="UP000013015"/>
    </source>
</evidence>
<dbReference type="eggNOG" id="COG0099">
    <property type="taxonomic scope" value="Bacteria"/>
</dbReference>
<dbReference type="AlphaFoldDB" id="N6X380"/>
<dbReference type="Gene3D" id="1.10.8.50">
    <property type="match status" value="1"/>
</dbReference>
<dbReference type="HOGENOM" id="CLU_151796_1_0_11"/>
<organism evidence="2 3">
    <name type="scientific">Schaalia cardiffensis F0333</name>
    <dbReference type="NCBI Taxonomy" id="888050"/>
    <lineage>
        <taxon>Bacteria</taxon>
        <taxon>Bacillati</taxon>
        <taxon>Actinomycetota</taxon>
        <taxon>Actinomycetes</taxon>
        <taxon>Actinomycetales</taxon>
        <taxon>Actinomycetaceae</taxon>
        <taxon>Schaalia</taxon>
    </lineage>
</organism>
<reference evidence="2 3" key="1">
    <citation type="submission" date="2013-03" db="EMBL/GenBank/DDBJ databases">
        <title>Reference genome for the Human Microbiome Project.</title>
        <authorList>
            <person name="Aqrawi P."/>
            <person name="Ayvaz T."/>
            <person name="Bess C."/>
            <person name="Blankenburg K."/>
            <person name="Coyle M."/>
            <person name="Deng J."/>
            <person name="Forbes L."/>
            <person name="Fowler G."/>
            <person name="Francisco L."/>
            <person name="Fu Q."/>
            <person name="Gibbs R."/>
            <person name="Gross S."/>
            <person name="Gubbala S."/>
            <person name="Hale W."/>
            <person name="Hemphill L."/>
            <person name="Highlander S."/>
            <person name="Hirani K."/>
            <person name="Jackson L."/>
            <person name="Jakkamsetti A."/>
            <person name="Javaid M."/>
            <person name="Jayaseelan J.C."/>
            <person name="Jiang H."/>
            <person name="Joshi V."/>
            <person name="Korchina V."/>
            <person name="Kovar C."/>
            <person name="Lara F."/>
            <person name="Lee S."/>
            <person name="Liu Y."/>
            <person name="Mata R."/>
            <person name="Mathew T."/>
            <person name="Munidasa M."/>
            <person name="Muzny D."/>
            <person name="Nazareth L."/>
            <person name="Ngo R."/>
            <person name="Nguyen L."/>
            <person name="Nguyen N."/>
            <person name="Okwuonu G."/>
            <person name="Ongeri F."/>
            <person name="Palculict T."/>
            <person name="Patil S."/>
            <person name="Petrosino J."/>
            <person name="Pham C."/>
            <person name="Pham P."/>
            <person name="Pu L.-L."/>
            <person name="Qin X."/>
            <person name="Qu J."/>
            <person name="Reid J."/>
            <person name="Ross M."/>
            <person name="Ruth R."/>
            <person name="Saada N."/>
            <person name="San Lucas F."/>
            <person name="Santibanez J."/>
            <person name="Shang Y."/>
            <person name="Simmons D."/>
            <person name="Song X.-Z."/>
            <person name="Tang L.-Y."/>
            <person name="Thornton R."/>
            <person name="Warren J."/>
            <person name="Weissenberger G."/>
            <person name="Wilczek-Boney K."/>
            <person name="Worley K."/>
            <person name="Youmans B."/>
            <person name="Zhang J."/>
            <person name="Zhang L."/>
            <person name="Zhao Z."/>
            <person name="Zhou C."/>
            <person name="Zhu D."/>
            <person name="Zhu Y."/>
        </authorList>
    </citation>
    <scope>NUCLEOTIDE SEQUENCE [LARGE SCALE GENOMIC DNA]</scope>
    <source>
        <strain evidence="2 3">F0333</strain>
    </source>
</reference>
<dbReference type="EMBL" id="AQHZ01000023">
    <property type="protein sequence ID" value="ENO17892.1"/>
    <property type="molecule type" value="Genomic_DNA"/>
</dbReference>
<feature type="domain" description="Integration host factor-like helix-two turn-helix" evidence="1">
    <location>
        <begin position="32"/>
        <end position="102"/>
    </location>
</feature>
<accession>N6X380</accession>
<dbReference type="Proteomes" id="UP000013015">
    <property type="component" value="Unassembled WGS sequence"/>
</dbReference>
<sequence>MALPHLTPEQRAEALEKATVARRRRAEIKGKLKNRELSLSQVLALAENDEAVAKMRVLALLESLPRVGVTTADHLMDEYGIARTRRVRGLGHVQAQALIDRFG</sequence>
<evidence type="ECO:0000313" key="2">
    <source>
        <dbReference type="EMBL" id="ENO17892.1"/>
    </source>
</evidence>
<gene>
    <name evidence="2" type="primary">mihF</name>
    <name evidence="2" type="ORF">HMPREF9004_1383</name>
</gene>
<evidence type="ECO:0000259" key="1">
    <source>
        <dbReference type="Pfam" id="PF22525"/>
    </source>
</evidence>
<proteinExistence type="predicted"/>
<dbReference type="InterPro" id="IPR047806">
    <property type="entry name" value="IHF_actinobact"/>
</dbReference>
<dbReference type="NCBIfam" id="NF041260">
    <property type="entry name" value="actino_IHF"/>
    <property type="match status" value="1"/>
</dbReference>
<dbReference type="STRING" id="888050.HMPREF9004_1383"/>
<dbReference type="RefSeq" id="WP_005963655.1">
    <property type="nucleotide sequence ID" value="NZ_CP040505.1"/>
</dbReference>
<name>N6X380_9ACTO</name>
<comment type="caution">
    <text evidence="2">The sequence shown here is derived from an EMBL/GenBank/DDBJ whole genome shotgun (WGS) entry which is preliminary data.</text>
</comment>
<dbReference type="Pfam" id="PF22525">
    <property type="entry name" value="H2TH_5"/>
    <property type="match status" value="1"/>
</dbReference>
<dbReference type="PATRIC" id="fig|888050.3.peg.1321"/>
<keyword evidence="3" id="KW-1185">Reference proteome</keyword>